<dbReference type="RefSeq" id="WP_117865857.1">
    <property type="nucleotide sequence ID" value="NZ_QRZC01000023.1"/>
</dbReference>
<name>A0A412XAP5_BACUN</name>
<feature type="region of interest" description="Disordered" evidence="1">
    <location>
        <begin position="1"/>
        <end position="43"/>
    </location>
</feature>
<evidence type="ECO:0000256" key="1">
    <source>
        <dbReference type="SAM" id="MobiDB-lite"/>
    </source>
</evidence>
<evidence type="ECO:0000313" key="2">
    <source>
        <dbReference type="EMBL" id="RGV39910.1"/>
    </source>
</evidence>
<accession>A0A412XAP5</accession>
<proteinExistence type="predicted"/>
<sequence>MNQAIITRPPMAPLQIHMPMPATRRKRTVEPKPAVKFPPRGTTGPVHISTLLNPILEICRHPDRDRLLAEFFNQ</sequence>
<dbReference type="Proteomes" id="UP000285343">
    <property type="component" value="Unassembled WGS sequence"/>
</dbReference>
<dbReference type="EMBL" id="QRZC01000023">
    <property type="protein sequence ID" value="RGV39910.1"/>
    <property type="molecule type" value="Genomic_DNA"/>
</dbReference>
<reference evidence="2 3" key="1">
    <citation type="submission" date="2018-08" db="EMBL/GenBank/DDBJ databases">
        <title>A genome reference for cultivated species of the human gut microbiota.</title>
        <authorList>
            <person name="Zou Y."/>
            <person name="Xue W."/>
            <person name="Luo G."/>
        </authorList>
    </citation>
    <scope>NUCLEOTIDE SEQUENCE [LARGE SCALE GENOMIC DNA]</scope>
    <source>
        <strain evidence="2 3">AF14-42</strain>
    </source>
</reference>
<comment type="caution">
    <text evidence="2">The sequence shown here is derived from an EMBL/GenBank/DDBJ whole genome shotgun (WGS) entry which is preliminary data.</text>
</comment>
<protein>
    <submittedName>
        <fullName evidence="2">Uncharacterized protein</fullName>
    </submittedName>
</protein>
<organism evidence="2 3">
    <name type="scientific">Bacteroides uniformis</name>
    <dbReference type="NCBI Taxonomy" id="820"/>
    <lineage>
        <taxon>Bacteria</taxon>
        <taxon>Pseudomonadati</taxon>
        <taxon>Bacteroidota</taxon>
        <taxon>Bacteroidia</taxon>
        <taxon>Bacteroidales</taxon>
        <taxon>Bacteroidaceae</taxon>
        <taxon>Bacteroides</taxon>
    </lineage>
</organism>
<evidence type="ECO:0000313" key="3">
    <source>
        <dbReference type="Proteomes" id="UP000285343"/>
    </source>
</evidence>
<gene>
    <name evidence="2" type="ORF">DWW14_15820</name>
</gene>
<dbReference type="AlphaFoldDB" id="A0A412XAP5"/>